<dbReference type="AlphaFoldDB" id="A0A1H0B5Y5"/>
<evidence type="ECO:0000313" key="1">
    <source>
        <dbReference type="EMBL" id="SHJ60147.1"/>
    </source>
</evidence>
<accession>A0A1H0B5Y5</accession>
<protein>
    <submittedName>
        <fullName evidence="1">Uncharacterized protein</fullName>
    </submittedName>
</protein>
<dbReference type="RefSeq" id="WP_149786366.1">
    <property type="nucleotide sequence ID" value="NZ_FNIO01000001.1"/>
</dbReference>
<evidence type="ECO:0000313" key="2">
    <source>
        <dbReference type="Proteomes" id="UP000324252"/>
    </source>
</evidence>
<dbReference type="OrthoDB" id="7867097at2"/>
<organism evidence="1 2">
    <name type="scientific">Lutimaribacter pacificus</name>
    <dbReference type="NCBI Taxonomy" id="391948"/>
    <lineage>
        <taxon>Bacteria</taxon>
        <taxon>Pseudomonadati</taxon>
        <taxon>Pseudomonadota</taxon>
        <taxon>Alphaproteobacteria</taxon>
        <taxon>Rhodobacterales</taxon>
        <taxon>Roseobacteraceae</taxon>
        <taxon>Lutimaribacter</taxon>
    </lineage>
</organism>
<dbReference type="EMBL" id="FQZZ01000001">
    <property type="protein sequence ID" value="SHJ60147.1"/>
    <property type="molecule type" value="Genomic_DNA"/>
</dbReference>
<reference evidence="1 2" key="1">
    <citation type="submission" date="2016-11" db="EMBL/GenBank/DDBJ databases">
        <authorList>
            <person name="Varghese N."/>
            <person name="Submissions S."/>
        </authorList>
    </citation>
    <scope>NUCLEOTIDE SEQUENCE [LARGE SCALE GENOMIC DNA]</scope>
    <source>
        <strain evidence="1 2">DSM 29620</strain>
    </source>
</reference>
<gene>
    <name evidence="1" type="ORF">SAMN05444142_101768</name>
</gene>
<keyword evidence="2" id="KW-1185">Reference proteome</keyword>
<name>A0A1H0B5Y5_9RHOB</name>
<dbReference type="Proteomes" id="UP000324252">
    <property type="component" value="Unassembled WGS sequence"/>
</dbReference>
<sequence>MSLAFRRTGRSRRNLVALALVWAVLLGMLAALNAAVWIVLFLWLFTLPLAWEVWRNPESRLTLDDRALDWQGILGADRVPLALIEKVRFDRRLDLSMRVTLVLTDGRKIRLPHDVLPPHDRFEAALQAQGVRVERHPFSLLG</sequence>
<proteinExistence type="predicted"/>